<dbReference type="InterPro" id="IPR050330">
    <property type="entry name" value="Bact_OuterMem_StrucFunc"/>
</dbReference>
<dbReference type="PRINTS" id="PR01021">
    <property type="entry name" value="OMPADOMAIN"/>
</dbReference>
<protein>
    <submittedName>
        <fullName evidence="7">OmpA family protein</fullName>
    </submittedName>
</protein>
<dbReference type="InterPro" id="IPR036737">
    <property type="entry name" value="OmpA-like_sf"/>
</dbReference>
<evidence type="ECO:0000313" key="7">
    <source>
        <dbReference type="EMBL" id="KAA2238949.1"/>
    </source>
</evidence>
<keyword evidence="2 4" id="KW-0472">Membrane</keyword>
<accession>A0A5B2VL89</accession>
<keyword evidence="8" id="KW-1185">Reference proteome</keyword>
<dbReference type="GO" id="GO:0009279">
    <property type="term" value="C:cell outer membrane"/>
    <property type="evidence" value="ECO:0007669"/>
    <property type="project" value="UniProtKB-SubCell"/>
</dbReference>
<reference evidence="7 8" key="2">
    <citation type="submission" date="2019-09" db="EMBL/GenBank/DDBJ databases">
        <authorList>
            <person name="Jin C."/>
        </authorList>
    </citation>
    <scope>NUCLEOTIDE SEQUENCE [LARGE SCALE GENOMIC DNA]</scope>
    <source>
        <strain evidence="7 8">BN140078</strain>
    </source>
</reference>
<evidence type="ECO:0000256" key="4">
    <source>
        <dbReference type="PROSITE-ProRule" id="PRU00473"/>
    </source>
</evidence>
<dbReference type="PROSITE" id="PS51123">
    <property type="entry name" value="OMPA_2"/>
    <property type="match status" value="1"/>
</dbReference>
<feature type="domain" description="OmpA-like" evidence="6">
    <location>
        <begin position="273"/>
        <end position="388"/>
    </location>
</feature>
<evidence type="ECO:0000256" key="3">
    <source>
        <dbReference type="ARBA" id="ARBA00023237"/>
    </source>
</evidence>
<reference evidence="7 8" key="1">
    <citation type="submission" date="2019-09" db="EMBL/GenBank/DDBJ databases">
        <title>Chitinophaga ginsengihumi sp. nov., isolated from soil of ginseng rhizosphere.</title>
        <authorList>
            <person name="Lee J."/>
        </authorList>
    </citation>
    <scope>NUCLEOTIDE SEQUENCE [LARGE SCALE GENOMIC DNA]</scope>
    <source>
        <strain evidence="7 8">BN140078</strain>
    </source>
</reference>
<dbReference type="PANTHER" id="PTHR30329">
    <property type="entry name" value="STATOR ELEMENT OF FLAGELLAR MOTOR COMPLEX"/>
    <property type="match status" value="1"/>
</dbReference>
<evidence type="ECO:0000256" key="1">
    <source>
        <dbReference type="ARBA" id="ARBA00004442"/>
    </source>
</evidence>
<feature type="compositionally biased region" description="Low complexity" evidence="5">
    <location>
        <begin position="9"/>
        <end position="34"/>
    </location>
</feature>
<evidence type="ECO:0000313" key="8">
    <source>
        <dbReference type="Proteomes" id="UP000324611"/>
    </source>
</evidence>
<dbReference type="AlphaFoldDB" id="A0A5B2VL89"/>
<proteinExistence type="predicted"/>
<feature type="region of interest" description="Disordered" evidence="5">
    <location>
        <begin position="1"/>
        <end position="34"/>
    </location>
</feature>
<dbReference type="PANTHER" id="PTHR30329:SF21">
    <property type="entry name" value="LIPOPROTEIN YIAD-RELATED"/>
    <property type="match status" value="1"/>
</dbReference>
<dbReference type="Pfam" id="PF00691">
    <property type="entry name" value="OmpA"/>
    <property type="match status" value="1"/>
</dbReference>
<comment type="subcellular location">
    <subcellularLocation>
        <location evidence="1">Cell outer membrane</location>
    </subcellularLocation>
</comment>
<gene>
    <name evidence="7" type="ORF">F0L74_22300</name>
</gene>
<dbReference type="CDD" id="cd07185">
    <property type="entry name" value="OmpA_C-like"/>
    <property type="match status" value="1"/>
</dbReference>
<name>A0A5B2VL89_9BACT</name>
<dbReference type="Gene3D" id="3.30.1330.60">
    <property type="entry name" value="OmpA-like domain"/>
    <property type="match status" value="1"/>
</dbReference>
<dbReference type="EMBL" id="VUOC01000004">
    <property type="protein sequence ID" value="KAA2238949.1"/>
    <property type="molecule type" value="Genomic_DNA"/>
</dbReference>
<evidence type="ECO:0000256" key="5">
    <source>
        <dbReference type="SAM" id="MobiDB-lite"/>
    </source>
</evidence>
<dbReference type="Proteomes" id="UP000324611">
    <property type="component" value="Unassembled WGS sequence"/>
</dbReference>
<evidence type="ECO:0000259" key="6">
    <source>
        <dbReference type="PROSITE" id="PS51123"/>
    </source>
</evidence>
<comment type="caution">
    <text evidence="7">The sequence shown here is derived from an EMBL/GenBank/DDBJ whole genome shotgun (WGS) entry which is preliminary data.</text>
</comment>
<keyword evidence="3" id="KW-0998">Cell outer membrane</keyword>
<dbReference type="SUPFAM" id="SSF103088">
    <property type="entry name" value="OmpA-like"/>
    <property type="match status" value="1"/>
</dbReference>
<sequence>MGKKKKGSTDTSNGSGSNGNTGTSSSGDNGTTAIPTAAAASTDITSYSKFDFVPGDKIIVQEDFSQDAVGDFPAQWNTRSGAEVVTVSNRPGKWLSMKQDGSFYPEYINANFPDNFTLQMDVMATDGIASIAELTIGLLQAKDADARFDMGRAESSSSRMANFKLGLCPKSSGDGQIYYSSNLIGSQNKSDLPEFNVPRKNFVTVSIWRQKQRVRVYLDSNKTLDLPRALDAGAMMNALVFNAYAPDFDKEGGAFFVSNIRLAVGAPDTRNKLITEGKFTTHGILFDVNSDKIQAGSYGSLQDIANVLKENASVRVKIIGHTDADGDDKLNLDLSKGRADAVKEALTRTFGIDAARMETDGKGKTQPIDNNTTPAGKANNRRVEFIKL</sequence>
<dbReference type="InterPro" id="IPR006665">
    <property type="entry name" value="OmpA-like"/>
</dbReference>
<feature type="region of interest" description="Disordered" evidence="5">
    <location>
        <begin position="357"/>
        <end position="379"/>
    </location>
</feature>
<evidence type="ECO:0000256" key="2">
    <source>
        <dbReference type="ARBA" id="ARBA00023136"/>
    </source>
</evidence>
<dbReference type="InterPro" id="IPR006664">
    <property type="entry name" value="OMP_bac"/>
</dbReference>
<organism evidence="7 8">
    <name type="scientific">Chitinophaga agrisoli</name>
    <dbReference type="NCBI Taxonomy" id="2607653"/>
    <lineage>
        <taxon>Bacteria</taxon>
        <taxon>Pseudomonadati</taxon>
        <taxon>Bacteroidota</taxon>
        <taxon>Chitinophagia</taxon>
        <taxon>Chitinophagales</taxon>
        <taxon>Chitinophagaceae</taxon>
        <taxon>Chitinophaga</taxon>
    </lineage>
</organism>